<keyword evidence="3" id="KW-0805">Transcription regulation</keyword>
<dbReference type="PANTHER" id="PTHR46577:SF1">
    <property type="entry name" value="HTH-TYPE TRANSCRIPTIONAL REGULATORY PROTEIN GABR"/>
    <property type="match status" value="1"/>
</dbReference>
<dbReference type="InterPro" id="IPR036390">
    <property type="entry name" value="WH_DNA-bd_sf"/>
</dbReference>
<gene>
    <name evidence="7" type="ORF">WDK88_11480</name>
</gene>
<dbReference type="InterPro" id="IPR051446">
    <property type="entry name" value="HTH_trans_reg/aminotransferase"/>
</dbReference>
<evidence type="ECO:0000256" key="4">
    <source>
        <dbReference type="ARBA" id="ARBA00023125"/>
    </source>
</evidence>
<evidence type="ECO:0000313" key="8">
    <source>
        <dbReference type="Proteomes" id="UP001432046"/>
    </source>
</evidence>
<dbReference type="InterPro" id="IPR015424">
    <property type="entry name" value="PyrdxlP-dep_Trfase"/>
</dbReference>
<protein>
    <submittedName>
        <fullName evidence="7">PLP-dependent aminotransferase family protein</fullName>
    </submittedName>
</protein>
<keyword evidence="7" id="KW-0808">Transferase</keyword>
<sequence>MAFVDQLKTLRSRRSPFAIHIDLDRTKEVPLQRQLYDQMRQAILSGRVPAGCPLPSTRSLAIELACARNTVLGAFEQLLAEGYVTGRRGAGTFVANILPEKIPRGSIQIGSSDGSSLSSRLSDIGETIAGIMPNRGERFVSFVPSVPEIGMFPFAVWAQALSSTWANPSQLLATYLDARGWTPLREAIAQHLRSTRMVVGDADQVIITSGAQHSIDMVARLLLNRGDVVWIEDPGYPGTRAALLAAGMHVVPIPLDEHGIDIAAGRDADKPRMIVVAPSHQYPLGCVMSLKRRLELIAFAESNQAFLLEDDYDSEFRFTGEPLASLQGLDAGRRTIYVGTFSKTMFPAVRTGFIVLPERFSEAFSKARAGLDIQPAIVSQPALAAFIREGHLASHVRRMRMVYLRRQQALVAALDKLAQGVLTAEMQETGLHLVARLDRQLGLDDRQASAKAQAGGIAAPPLADYFCDGRATDRLLLGFGTTPESVMDDRVLQLVNSLRR</sequence>
<dbReference type="SUPFAM" id="SSF53383">
    <property type="entry name" value="PLP-dependent transferases"/>
    <property type="match status" value="1"/>
</dbReference>
<dbReference type="PANTHER" id="PTHR46577">
    <property type="entry name" value="HTH-TYPE TRANSCRIPTIONAL REGULATORY PROTEIN GABR"/>
    <property type="match status" value="1"/>
</dbReference>
<dbReference type="SMART" id="SM00345">
    <property type="entry name" value="HTH_GNTR"/>
    <property type="match status" value="1"/>
</dbReference>
<dbReference type="CDD" id="cd00609">
    <property type="entry name" value="AAT_like"/>
    <property type="match status" value="1"/>
</dbReference>
<reference evidence="7" key="1">
    <citation type="journal article" date="2021" name="Int. J. Syst. Evol. Microbiol.">
        <title>Bradyrhizobium septentrionale sp. nov. (sv. septentrionale) and Bradyrhizobium quebecense sp. nov. (sv. septentrionale) associated with legumes native to Canada possess rearranged symbiosis genes and numerous insertion sequences.</title>
        <authorList>
            <person name="Bromfield E.S.P."/>
            <person name="Cloutier S."/>
        </authorList>
    </citation>
    <scope>NUCLEOTIDE SEQUENCE</scope>
    <source>
        <strain evidence="7">5S5</strain>
    </source>
</reference>
<dbReference type="CDD" id="cd07377">
    <property type="entry name" value="WHTH_GntR"/>
    <property type="match status" value="1"/>
</dbReference>
<dbReference type="SUPFAM" id="SSF46785">
    <property type="entry name" value="Winged helix' DNA-binding domain"/>
    <property type="match status" value="1"/>
</dbReference>
<dbReference type="GO" id="GO:0008483">
    <property type="term" value="F:transaminase activity"/>
    <property type="evidence" value="ECO:0007669"/>
    <property type="project" value="UniProtKB-KW"/>
</dbReference>
<feature type="domain" description="HTH gntR-type" evidence="6">
    <location>
        <begin position="29"/>
        <end position="97"/>
    </location>
</feature>
<keyword evidence="8" id="KW-1185">Reference proteome</keyword>
<dbReference type="RefSeq" id="WP_338834482.1">
    <property type="nucleotide sequence ID" value="NZ_CP147711.1"/>
</dbReference>
<evidence type="ECO:0000259" key="6">
    <source>
        <dbReference type="PROSITE" id="PS50949"/>
    </source>
</evidence>
<dbReference type="Gene3D" id="3.40.640.10">
    <property type="entry name" value="Type I PLP-dependent aspartate aminotransferase-like (Major domain)"/>
    <property type="match status" value="1"/>
</dbReference>
<dbReference type="EMBL" id="CP147711">
    <property type="protein sequence ID" value="WXC82155.1"/>
    <property type="molecule type" value="Genomic_DNA"/>
</dbReference>
<dbReference type="Proteomes" id="UP001432046">
    <property type="component" value="Chromosome"/>
</dbReference>
<dbReference type="PROSITE" id="PS50949">
    <property type="entry name" value="HTH_GNTR"/>
    <property type="match status" value="1"/>
</dbReference>
<name>A0ABZ2P4K0_9BRAD</name>
<keyword evidence="7" id="KW-0032">Aminotransferase</keyword>
<comment type="similarity">
    <text evidence="1">In the C-terminal section; belongs to the class-I pyridoxal-phosphate-dependent aminotransferase family.</text>
</comment>
<keyword evidence="5" id="KW-0804">Transcription</keyword>
<accession>A0ABZ2P4K0</accession>
<dbReference type="InterPro" id="IPR000524">
    <property type="entry name" value="Tscrpt_reg_HTH_GntR"/>
</dbReference>
<organism evidence="7 8">
    <name type="scientific">Bradyrhizobium septentrionale</name>
    <dbReference type="NCBI Taxonomy" id="1404411"/>
    <lineage>
        <taxon>Bacteria</taxon>
        <taxon>Pseudomonadati</taxon>
        <taxon>Pseudomonadota</taxon>
        <taxon>Alphaproteobacteria</taxon>
        <taxon>Hyphomicrobiales</taxon>
        <taxon>Nitrobacteraceae</taxon>
        <taxon>Bradyrhizobium</taxon>
    </lineage>
</organism>
<proteinExistence type="inferred from homology"/>
<dbReference type="InterPro" id="IPR004839">
    <property type="entry name" value="Aminotransferase_I/II_large"/>
</dbReference>
<dbReference type="Pfam" id="PF00392">
    <property type="entry name" value="GntR"/>
    <property type="match status" value="1"/>
</dbReference>
<evidence type="ECO:0000313" key="7">
    <source>
        <dbReference type="EMBL" id="WXC82155.1"/>
    </source>
</evidence>
<evidence type="ECO:0000256" key="5">
    <source>
        <dbReference type="ARBA" id="ARBA00023163"/>
    </source>
</evidence>
<keyword evidence="2" id="KW-0663">Pyridoxal phosphate</keyword>
<dbReference type="InterPro" id="IPR015421">
    <property type="entry name" value="PyrdxlP-dep_Trfase_major"/>
</dbReference>
<dbReference type="Gene3D" id="1.10.10.10">
    <property type="entry name" value="Winged helix-like DNA-binding domain superfamily/Winged helix DNA-binding domain"/>
    <property type="match status" value="1"/>
</dbReference>
<dbReference type="Pfam" id="PF00155">
    <property type="entry name" value="Aminotran_1_2"/>
    <property type="match status" value="1"/>
</dbReference>
<reference evidence="7" key="2">
    <citation type="submission" date="2024-03" db="EMBL/GenBank/DDBJ databases">
        <authorList>
            <person name="Bromfield E.S.P."/>
            <person name="Cloutier S."/>
        </authorList>
    </citation>
    <scope>NUCLEOTIDE SEQUENCE</scope>
    <source>
        <strain evidence="7">5S5</strain>
    </source>
</reference>
<keyword evidence="4" id="KW-0238">DNA-binding</keyword>
<evidence type="ECO:0000256" key="2">
    <source>
        <dbReference type="ARBA" id="ARBA00022898"/>
    </source>
</evidence>
<evidence type="ECO:0000256" key="1">
    <source>
        <dbReference type="ARBA" id="ARBA00005384"/>
    </source>
</evidence>
<evidence type="ECO:0000256" key="3">
    <source>
        <dbReference type="ARBA" id="ARBA00023015"/>
    </source>
</evidence>
<dbReference type="InterPro" id="IPR036388">
    <property type="entry name" value="WH-like_DNA-bd_sf"/>
</dbReference>